<sequence>MSDIGELELESLNLNEPDQTEHLGTEANDSLEISEEEKTWKSQDLDQQCKDVLNLLSQNKRCWDSNNGSGDIPPLEEYKKQTLAEKRGDSKDLTRLTALHVLARSKQEFYQARKDVRIQLVGYLLENRANDSEEIRSSGAVNKMLVFEVALYYENDEFIECVEECLGNKFQDFLHLQDDEGKNCIHHLFSWPLERCGKTLLPQKSAEENMLYLNQLRRLALKAKPQTLATADGKGNTPIHYAMHVKQCNDRGDDYADIVKILIIRADKFMVNNKTLFNNERESPIMYLRNIVIATREEGKKRQRANQKEQLNQKSVSSAKGQKDLNQVQRPESRAESQVEESGPLKKSLKLANQGISMTGKQNIRSQVIGDQIIKNHGPIMNHSISSMATGPFPEGHRLQKTATSEISPDSTLFQRQHQMLPPGRKREPPIPSAQANDGLNAGDAKLARVNAAPTATTATNSQRATILLSDFLKKYYTGTRSDLDARDLIYGRGAEGWATNLYFDARGIQETKKILELLDRMKAGGFGTTLSYVSIPAIRHIPTVPSTADNLDPRDRGISLENPRPGRTDLIDVFNKLRELKVTQILRLEVEDRQAPSHMDAAIERAIQGRDSADDQFSRRPIGVHTWDWRKPDLSTDVIAFAAPTVKVGLETTERMKTAIKRFKEALKEIFPKVELVRPTSGRENKDRLKTPTALEESLKEGFSKVVEIEFTYHIGDPFATIDASEETSDYLEDDPAAKQHVWVDAMDKFRSALTSMLLLEKLLPKDRVRIALIDDGVNLGSVDMYGGIVNVTGLSFHPSDRQTENPWHCSSGGHGTVMANMILRINPWVELFVIKLHCGISHNQGRTISARSAAEALRAAIALNVKIISVSWTIKYRGAAGTSLAPNESGPPNSMKKDAYTDLREAVDEVKKNDIIMFCSASDDIQTSAMKALPYSQQSEHIFRIGAALWLGQRDPTTETPDRIDWYFPGNQVAEAQNPRLQGPVKYHDGSSAGTALAAGLASLIMYLARLVQGRFTETNNMSEAKVFEKFAKDLEDRTKMKQALDMIGKKGNYQQDKKYLPVWSTFNPATEVLTQTKDVGLKWEELARLVKSLCSEQGG</sequence>
<dbReference type="Proteomes" id="UP001273209">
    <property type="component" value="Unassembled WGS sequence"/>
</dbReference>
<proteinExistence type="predicted"/>
<gene>
    <name evidence="3" type="ORF">Triagg1_4847</name>
</gene>
<dbReference type="RefSeq" id="XP_062756028.1">
    <property type="nucleotide sequence ID" value="XM_062899295.1"/>
</dbReference>
<evidence type="ECO:0000256" key="1">
    <source>
        <dbReference type="SAM" id="MobiDB-lite"/>
    </source>
</evidence>
<keyword evidence="4" id="KW-1185">Reference proteome</keyword>
<dbReference type="Gene3D" id="3.40.50.200">
    <property type="entry name" value="Peptidase S8/S53 domain"/>
    <property type="match status" value="1"/>
</dbReference>
<evidence type="ECO:0000259" key="2">
    <source>
        <dbReference type="Pfam" id="PF00082"/>
    </source>
</evidence>
<dbReference type="EMBL" id="JAWRVG010000016">
    <property type="protein sequence ID" value="KAK4074698.1"/>
    <property type="molecule type" value="Genomic_DNA"/>
</dbReference>
<comment type="caution">
    <text evidence="3">The sequence shown here is derived from an EMBL/GenBank/DDBJ whole genome shotgun (WGS) entry which is preliminary data.</text>
</comment>
<reference evidence="3" key="1">
    <citation type="submission" date="2023-11" db="EMBL/GenBank/DDBJ databases">
        <title>The genome sequences of three competitors of mushroom-forming fungi.</title>
        <authorList>
            <person name="Beijen E."/>
            <person name="Ohm R.A."/>
        </authorList>
    </citation>
    <scope>NUCLEOTIDE SEQUENCE</scope>
    <source>
        <strain evidence="3">CBS 100526</strain>
    </source>
</reference>
<name>A0AAE1IDU5_9HYPO</name>
<dbReference type="GO" id="GO:0004252">
    <property type="term" value="F:serine-type endopeptidase activity"/>
    <property type="evidence" value="ECO:0007669"/>
    <property type="project" value="InterPro"/>
</dbReference>
<dbReference type="SUPFAM" id="SSF52743">
    <property type="entry name" value="Subtilisin-like"/>
    <property type="match status" value="1"/>
</dbReference>
<dbReference type="InterPro" id="IPR036770">
    <property type="entry name" value="Ankyrin_rpt-contain_sf"/>
</dbReference>
<organism evidence="3 4">
    <name type="scientific">Trichoderma aggressivum f. europaeum</name>
    <dbReference type="NCBI Taxonomy" id="173218"/>
    <lineage>
        <taxon>Eukaryota</taxon>
        <taxon>Fungi</taxon>
        <taxon>Dikarya</taxon>
        <taxon>Ascomycota</taxon>
        <taxon>Pezizomycotina</taxon>
        <taxon>Sordariomycetes</taxon>
        <taxon>Hypocreomycetidae</taxon>
        <taxon>Hypocreales</taxon>
        <taxon>Hypocreaceae</taxon>
        <taxon>Trichoderma</taxon>
    </lineage>
</organism>
<feature type="region of interest" description="Disordered" evidence="1">
    <location>
        <begin position="421"/>
        <end position="440"/>
    </location>
</feature>
<dbReference type="InterPro" id="IPR036852">
    <property type="entry name" value="Peptidase_S8/S53_dom_sf"/>
</dbReference>
<accession>A0AAE1IDU5</accession>
<feature type="region of interest" description="Disordered" evidence="1">
    <location>
        <begin position="299"/>
        <end position="346"/>
    </location>
</feature>
<feature type="compositionally biased region" description="Polar residues" evidence="1">
    <location>
        <begin position="308"/>
        <end position="330"/>
    </location>
</feature>
<feature type="domain" description="Peptidase S8/S53" evidence="2">
    <location>
        <begin position="769"/>
        <end position="1009"/>
    </location>
</feature>
<dbReference type="AlphaFoldDB" id="A0AAE1IDU5"/>
<feature type="region of interest" description="Disordered" evidence="1">
    <location>
        <begin position="1"/>
        <end position="40"/>
    </location>
</feature>
<dbReference type="Pfam" id="PF00082">
    <property type="entry name" value="Peptidase_S8"/>
    <property type="match status" value="1"/>
</dbReference>
<dbReference type="GeneID" id="87919200"/>
<dbReference type="GO" id="GO:0006508">
    <property type="term" value="P:proteolysis"/>
    <property type="evidence" value="ECO:0007669"/>
    <property type="project" value="InterPro"/>
</dbReference>
<evidence type="ECO:0000313" key="4">
    <source>
        <dbReference type="Proteomes" id="UP001273209"/>
    </source>
</evidence>
<protein>
    <recommendedName>
        <fullName evidence="2">Peptidase S8/S53 domain-containing protein</fullName>
    </recommendedName>
</protein>
<dbReference type="InterPro" id="IPR000209">
    <property type="entry name" value="Peptidase_S8/S53_dom"/>
</dbReference>
<dbReference type="Gene3D" id="1.25.40.20">
    <property type="entry name" value="Ankyrin repeat-containing domain"/>
    <property type="match status" value="1"/>
</dbReference>
<evidence type="ECO:0000313" key="3">
    <source>
        <dbReference type="EMBL" id="KAK4074698.1"/>
    </source>
</evidence>